<organism evidence="2 3">
    <name type="scientific">Sphingobacterium pedocola</name>
    <dbReference type="NCBI Taxonomy" id="2082722"/>
    <lineage>
        <taxon>Bacteria</taxon>
        <taxon>Pseudomonadati</taxon>
        <taxon>Bacteroidota</taxon>
        <taxon>Sphingobacteriia</taxon>
        <taxon>Sphingobacteriales</taxon>
        <taxon>Sphingobacteriaceae</taxon>
        <taxon>Sphingobacterium</taxon>
    </lineage>
</organism>
<accession>A0ABR9T8A3</accession>
<evidence type="ECO:0000313" key="3">
    <source>
        <dbReference type="Proteomes" id="UP000618319"/>
    </source>
</evidence>
<dbReference type="EMBL" id="PSKQ01000021">
    <property type="protein sequence ID" value="MBE8721573.1"/>
    <property type="molecule type" value="Genomic_DNA"/>
</dbReference>
<reference evidence="2 3" key="1">
    <citation type="submission" date="2018-02" db="EMBL/GenBank/DDBJ databases">
        <title>Sphingobacterium KA21.</title>
        <authorList>
            <person name="Vasarhelyi B.M."/>
            <person name="Deshmukh S."/>
            <person name="Balint B."/>
            <person name="Kukolya J."/>
        </authorList>
    </citation>
    <scope>NUCLEOTIDE SEQUENCE [LARGE SCALE GENOMIC DNA]</scope>
    <source>
        <strain evidence="2 3">Ka21</strain>
    </source>
</reference>
<dbReference type="RefSeq" id="WP_196939527.1">
    <property type="nucleotide sequence ID" value="NZ_MU158690.1"/>
</dbReference>
<evidence type="ECO:0000259" key="1">
    <source>
        <dbReference type="Pfam" id="PF05257"/>
    </source>
</evidence>
<dbReference type="InterPro" id="IPR007921">
    <property type="entry name" value="CHAP_dom"/>
</dbReference>
<evidence type="ECO:0000313" key="2">
    <source>
        <dbReference type="EMBL" id="MBE8721573.1"/>
    </source>
</evidence>
<protein>
    <submittedName>
        <fullName evidence="2">Peptidoglycan-binding protein</fullName>
    </submittedName>
</protein>
<feature type="domain" description="Peptidase C51" evidence="1">
    <location>
        <begin position="47"/>
        <end position="132"/>
    </location>
</feature>
<keyword evidence="3" id="KW-1185">Reference proteome</keyword>
<dbReference type="Pfam" id="PF05257">
    <property type="entry name" value="CHAP"/>
    <property type="match status" value="1"/>
</dbReference>
<comment type="caution">
    <text evidence="2">The sequence shown here is derived from an EMBL/GenBank/DDBJ whole genome shotgun (WGS) entry which is preliminary data.</text>
</comment>
<gene>
    <name evidence="2" type="ORF">C4F40_12670</name>
</gene>
<sequence>MILLGTAFAQPSLSVDRLRLQATYQAELGHFDKKKVSAYLAYTGLDYGHEWCAAFVSYCFAQLGQTEPRTPWSPSLFPQRKQVWNNGVRATMPTVVLPGMVWGIHIASKGRVGHVGFVDSYAKGMLTTVEGNTSDPDRRQPNGVYRKRRSWRTIKSLSDWLQADPVSKLNKSNF</sequence>
<proteinExistence type="predicted"/>
<name>A0ABR9T8A3_9SPHI</name>
<dbReference type="Proteomes" id="UP000618319">
    <property type="component" value="Unassembled WGS sequence"/>
</dbReference>